<evidence type="ECO:0000313" key="2">
    <source>
        <dbReference type="Proteomes" id="UP000035027"/>
    </source>
</evidence>
<protein>
    <submittedName>
        <fullName evidence="1">Phage terminase small subunit</fullName>
    </submittedName>
</protein>
<dbReference type="RefSeq" id="WP_047035164.1">
    <property type="nucleotide sequence ID" value="NZ_CP011403.1"/>
</dbReference>
<gene>
    <name evidence="1" type="ORF">LsR_00289</name>
</gene>
<dbReference type="Pfam" id="PF05119">
    <property type="entry name" value="Terminase_4"/>
    <property type="match status" value="1"/>
</dbReference>
<dbReference type="Proteomes" id="UP000035027">
    <property type="component" value="Chromosome"/>
</dbReference>
<sequence>MPQAAKSAMMHLYEGNPNNLTKKEIYKRKKNEEKLKISSNNLKAPSWLEPGAKKNFKRIVELMKPTGILSDVDVDILAVYCDTYYDYLSYKRKIRKTGNMIDGRVNPLIREKRNASAALTKYANMLGLTPSARASLAIHLDEESDDDDDF</sequence>
<dbReference type="EMBL" id="CP011403">
    <property type="protein sequence ID" value="AKI03840.1"/>
    <property type="molecule type" value="Genomic_DNA"/>
</dbReference>
<dbReference type="NCBIfam" id="TIGR01558">
    <property type="entry name" value="sm_term_P27"/>
    <property type="match status" value="1"/>
</dbReference>
<accession>A0A0F7PWD8</accession>
<evidence type="ECO:0000313" key="1">
    <source>
        <dbReference type="EMBL" id="AKI03840.1"/>
    </source>
</evidence>
<dbReference type="InterPro" id="IPR006448">
    <property type="entry name" value="Phage_term_ssu_P27"/>
</dbReference>
<proteinExistence type="predicted"/>
<organism evidence="1 2">
    <name type="scientific">Ligilactobacillus salivarius str. Ren</name>
    <dbReference type="NCBI Taxonomy" id="1194971"/>
    <lineage>
        <taxon>Bacteria</taxon>
        <taxon>Bacillati</taxon>
        <taxon>Bacillota</taxon>
        <taxon>Bacilli</taxon>
        <taxon>Lactobacillales</taxon>
        <taxon>Lactobacillaceae</taxon>
        <taxon>Ligilactobacillus</taxon>
    </lineage>
</organism>
<dbReference type="AlphaFoldDB" id="A0A0F7PWD8"/>
<name>A0A0F7PWD8_9LACO</name>
<reference evidence="1 2" key="1">
    <citation type="submission" date="2015-05" db="EMBL/GenBank/DDBJ databases">
        <title>Complete genome sequence of Lactobacillus salivarius Ren, a probiotic strain with antitumor activity.</title>
        <authorList>
            <person name="Sun E."/>
            <person name="Zhao L."/>
            <person name="Liu S."/>
            <person name="Zhang M."/>
            <person name="Guo H."/>
            <person name="Ren F."/>
        </authorList>
    </citation>
    <scope>NUCLEOTIDE SEQUENCE [LARGE SCALE GENOMIC DNA]</scope>
    <source>
        <strain evidence="1 2">Ren</strain>
    </source>
</reference>
<dbReference type="PATRIC" id="fig|1194971.3.peg.290"/>